<proteinExistence type="predicted"/>
<gene>
    <name evidence="1" type="ORF">VIBNISOn1_1520038</name>
</gene>
<dbReference type="Gene3D" id="3.30.70.100">
    <property type="match status" value="1"/>
</dbReference>
<protein>
    <recommendedName>
        <fullName evidence="3">RNA signal recognition particle 4.5S RNA</fullName>
    </recommendedName>
</protein>
<name>A0AAV2VLX4_9VIBR</name>
<dbReference type="RefSeq" id="WP_022561175.1">
    <property type="nucleotide sequence ID" value="NZ_LK391965.1"/>
</dbReference>
<accession>A0AAV2VLX4</accession>
<dbReference type="PIRSF" id="PIRSF007028">
    <property type="entry name" value="UCP007028"/>
    <property type="match status" value="1"/>
</dbReference>
<organism evidence="1 2">
    <name type="scientific">Vibrio nigripulchritudo SOn1</name>
    <dbReference type="NCBI Taxonomy" id="1238450"/>
    <lineage>
        <taxon>Bacteria</taxon>
        <taxon>Pseudomonadati</taxon>
        <taxon>Pseudomonadota</taxon>
        <taxon>Gammaproteobacteria</taxon>
        <taxon>Vibrionales</taxon>
        <taxon>Vibrionaceae</taxon>
        <taxon>Vibrio</taxon>
    </lineage>
</organism>
<dbReference type="Proteomes" id="UP000018211">
    <property type="component" value="Unassembled WGS sequence"/>
</dbReference>
<dbReference type="SUPFAM" id="SSF54909">
    <property type="entry name" value="Dimeric alpha+beta barrel"/>
    <property type="match status" value="1"/>
</dbReference>
<reference evidence="1 2" key="1">
    <citation type="journal article" date="2013" name="ISME J.">
        <title>Comparative genomics of pathogenic lineages of Vibrio nigripulchritudo identifies virulence-associated traits.</title>
        <authorList>
            <person name="Goudenege D."/>
            <person name="Labreuche Y."/>
            <person name="Krin E."/>
            <person name="Ansquer D."/>
            <person name="Mangenot S."/>
            <person name="Calteau A."/>
            <person name="Medigue C."/>
            <person name="Mazel D."/>
            <person name="Polz M.F."/>
            <person name="Le Roux F."/>
        </authorList>
    </citation>
    <scope>NUCLEOTIDE SEQUENCE [LARGE SCALE GENOMIC DNA]</scope>
    <source>
        <strain evidence="1 2">SOn1</strain>
    </source>
</reference>
<comment type="caution">
    <text evidence="1">The sequence shown here is derived from an EMBL/GenBank/DDBJ whole genome shotgun (WGS) entry which is preliminary data.</text>
</comment>
<dbReference type="GeneID" id="97543858"/>
<evidence type="ECO:0000313" key="2">
    <source>
        <dbReference type="Proteomes" id="UP000018211"/>
    </source>
</evidence>
<evidence type="ECO:0008006" key="3">
    <source>
        <dbReference type="Google" id="ProtNLM"/>
    </source>
</evidence>
<evidence type="ECO:0000313" key="1">
    <source>
        <dbReference type="EMBL" id="CCO45528.1"/>
    </source>
</evidence>
<dbReference type="AlphaFoldDB" id="A0AAV2VLX4"/>
<dbReference type="InterPro" id="IPR009874">
    <property type="entry name" value="DUF1428"/>
</dbReference>
<dbReference type="Pfam" id="PF07237">
    <property type="entry name" value="DUF1428"/>
    <property type="match status" value="1"/>
</dbReference>
<dbReference type="EMBL" id="CAOF01000060">
    <property type="protein sequence ID" value="CCO45528.1"/>
    <property type="molecule type" value="Genomic_DNA"/>
</dbReference>
<dbReference type="InterPro" id="IPR011008">
    <property type="entry name" value="Dimeric_a/b-barrel"/>
</dbReference>
<sequence length="117" mass="13277">MSYVDGFAAAVPQENKQKYIDHALMAAGLFKELGALSVVECWGDDIPEGEHTDFFKAVDCHEGEVVCISWVIWPSKQVRDAAYPKMMEDPRFDQEKHPMPFDGKRMIYGGFDMIVSE</sequence>